<evidence type="ECO:0000256" key="6">
    <source>
        <dbReference type="SAM" id="SignalP"/>
    </source>
</evidence>
<dbReference type="OrthoDB" id="3470164at2"/>
<feature type="transmembrane region" description="Helical" evidence="5">
    <location>
        <begin position="228"/>
        <end position="247"/>
    </location>
</feature>
<keyword evidence="5" id="KW-1133">Transmembrane helix</keyword>
<evidence type="ECO:0000256" key="5">
    <source>
        <dbReference type="SAM" id="Phobius"/>
    </source>
</evidence>
<dbReference type="EMBL" id="JAAGNC010000078">
    <property type="protein sequence ID" value="NEC56741.1"/>
    <property type="molecule type" value="Genomic_DNA"/>
</dbReference>
<name>A0A1I6AXZ0_9PSEU</name>
<feature type="chain" id="PRO_5044058668" evidence="6">
    <location>
        <begin position="28"/>
        <end position="255"/>
    </location>
</feature>
<protein>
    <submittedName>
        <fullName evidence="8">LPXTG cell wall anchor domain-containing protein</fullName>
    </submittedName>
    <submittedName>
        <fullName evidence="9">LPXTG-motif cell wall anchor domain-containing protein/MYXO-CTERM domain-containing protein</fullName>
    </submittedName>
</protein>
<evidence type="ECO:0000313" key="9">
    <source>
        <dbReference type="EMBL" id="SFQ73503.1"/>
    </source>
</evidence>
<evidence type="ECO:0000256" key="2">
    <source>
        <dbReference type="ARBA" id="ARBA00022525"/>
    </source>
</evidence>
<evidence type="ECO:0000256" key="3">
    <source>
        <dbReference type="ARBA" id="ARBA00022729"/>
    </source>
</evidence>
<dbReference type="Proteomes" id="UP000199137">
    <property type="component" value="Unassembled WGS sequence"/>
</dbReference>
<keyword evidence="11" id="KW-1185">Reference proteome</keyword>
<feature type="signal peptide" evidence="6">
    <location>
        <begin position="1"/>
        <end position="27"/>
    </location>
</feature>
<dbReference type="EMBL" id="FOWC01000021">
    <property type="protein sequence ID" value="SFQ73503.1"/>
    <property type="molecule type" value="Genomic_DNA"/>
</dbReference>
<reference evidence="9 10" key="1">
    <citation type="submission" date="2016-10" db="EMBL/GenBank/DDBJ databases">
        <authorList>
            <person name="de Groot N.N."/>
        </authorList>
    </citation>
    <scope>NUCLEOTIDE SEQUENCE [LARGE SCALE GENOMIC DNA]</scope>
    <source>
        <strain evidence="9 10">DSM 44637</strain>
    </source>
</reference>
<feature type="domain" description="Gram-positive cocci surface proteins LPxTG" evidence="7">
    <location>
        <begin position="218"/>
        <end position="255"/>
    </location>
</feature>
<dbReference type="PROSITE" id="PS50847">
    <property type="entry name" value="GRAM_POS_ANCHORING"/>
    <property type="match status" value="1"/>
</dbReference>
<gene>
    <name evidence="8" type="ORF">G3I59_14410</name>
    <name evidence="9" type="ORF">SAMN05421854_121111</name>
</gene>
<reference evidence="8 11" key="2">
    <citation type="submission" date="2020-01" db="EMBL/GenBank/DDBJ databases">
        <title>Insect and environment-associated Actinomycetes.</title>
        <authorList>
            <person name="Currrie C."/>
            <person name="Chevrette M."/>
            <person name="Carlson C."/>
            <person name="Stubbendieck R."/>
            <person name="Wendt-Pienkowski E."/>
        </authorList>
    </citation>
    <scope>NUCLEOTIDE SEQUENCE [LARGE SCALE GENOMIC DNA]</scope>
    <source>
        <strain evidence="8 11">SID8386</strain>
    </source>
</reference>
<proteinExistence type="predicted"/>
<sequence length="255" mass="25305">MLRTILRTTVASGAIAAAVFAANPASAAQSPTGPSSSDTAAISGLLASPDTTARLAHTKFPGAAPAAAHATRAAAEASTQIPVYEPTAAFVNGESDVPAALAYVASPAHLADGRAATVWAQPSQNGWQVINVASGNDEQAHAAAAHGGYLLHEPQVNAWYSVNGDTVTVLDGAVSGVPAGTRVTLAAYRAELQKRYGDKLPGSIYDKTGAGGGYAVAVPNTGGDGSPATALAIGGAAAAAAGGAFLLRRRSQHSK</sequence>
<dbReference type="RefSeq" id="WP_067590954.1">
    <property type="nucleotide sequence ID" value="NZ_FOWC01000021.1"/>
</dbReference>
<evidence type="ECO:0000313" key="8">
    <source>
        <dbReference type="EMBL" id="NEC56741.1"/>
    </source>
</evidence>
<dbReference type="AlphaFoldDB" id="A0A1I6AXZ0"/>
<keyword evidence="5" id="KW-0472">Membrane</keyword>
<evidence type="ECO:0000313" key="11">
    <source>
        <dbReference type="Proteomes" id="UP000470404"/>
    </source>
</evidence>
<evidence type="ECO:0000313" key="10">
    <source>
        <dbReference type="Proteomes" id="UP000199137"/>
    </source>
</evidence>
<evidence type="ECO:0000256" key="1">
    <source>
        <dbReference type="ARBA" id="ARBA00022512"/>
    </source>
</evidence>
<keyword evidence="3 6" id="KW-0732">Signal</keyword>
<evidence type="ECO:0000256" key="4">
    <source>
        <dbReference type="ARBA" id="ARBA00023088"/>
    </source>
</evidence>
<keyword evidence="5" id="KW-0812">Transmembrane</keyword>
<dbReference type="InterPro" id="IPR019931">
    <property type="entry name" value="LPXTG_anchor"/>
</dbReference>
<dbReference type="Proteomes" id="UP000470404">
    <property type="component" value="Unassembled WGS sequence"/>
</dbReference>
<organism evidence="9 10">
    <name type="scientific">Amycolatopsis rubida</name>
    <dbReference type="NCBI Taxonomy" id="112413"/>
    <lineage>
        <taxon>Bacteria</taxon>
        <taxon>Bacillati</taxon>
        <taxon>Actinomycetota</taxon>
        <taxon>Actinomycetes</taxon>
        <taxon>Pseudonocardiales</taxon>
        <taxon>Pseudonocardiaceae</taxon>
        <taxon>Amycolatopsis</taxon>
    </lineage>
</organism>
<keyword evidence="4" id="KW-0572">Peptidoglycan-anchor</keyword>
<keyword evidence="1" id="KW-0134">Cell wall</keyword>
<dbReference type="NCBIfam" id="TIGR01167">
    <property type="entry name" value="LPXTG_anchor"/>
    <property type="match status" value="1"/>
</dbReference>
<keyword evidence="2" id="KW-0964">Secreted</keyword>
<evidence type="ECO:0000259" key="7">
    <source>
        <dbReference type="PROSITE" id="PS50847"/>
    </source>
</evidence>
<accession>A0A1I6AXZ0</accession>